<evidence type="ECO:0000313" key="2">
    <source>
        <dbReference type="EMBL" id="OWM84406.1"/>
    </source>
</evidence>
<gene>
    <name evidence="2" type="ORF">CDL15_Pgr020646</name>
</gene>
<dbReference type="EMBL" id="MTKT01001584">
    <property type="protein sequence ID" value="OWM84406.1"/>
    <property type="molecule type" value="Genomic_DNA"/>
</dbReference>
<evidence type="ECO:0000256" key="1">
    <source>
        <dbReference type="SAM" id="MobiDB-lite"/>
    </source>
</evidence>
<organism evidence="2 3">
    <name type="scientific">Punica granatum</name>
    <name type="common">Pomegranate</name>
    <dbReference type="NCBI Taxonomy" id="22663"/>
    <lineage>
        <taxon>Eukaryota</taxon>
        <taxon>Viridiplantae</taxon>
        <taxon>Streptophyta</taxon>
        <taxon>Embryophyta</taxon>
        <taxon>Tracheophyta</taxon>
        <taxon>Spermatophyta</taxon>
        <taxon>Magnoliopsida</taxon>
        <taxon>eudicotyledons</taxon>
        <taxon>Gunneridae</taxon>
        <taxon>Pentapetalae</taxon>
        <taxon>rosids</taxon>
        <taxon>malvids</taxon>
        <taxon>Myrtales</taxon>
        <taxon>Lythraceae</taxon>
        <taxon>Punica</taxon>
    </lineage>
</organism>
<feature type="compositionally biased region" description="Basic and acidic residues" evidence="1">
    <location>
        <begin position="121"/>
        <end position="136"/>
    </location>
</feature>
<evidence type="ECO:0000313" key="3">
    <source>
        <dbReference type="Proteomes" id="UP000197138"/>
    </source>
</evidence>
<sequence>MYGNLREKKKPLWEDKKFHVGSFWLKNRERLFLVHSLGSPDFSMEDCYAHACVSYPHGSVLLRCNKISDRINETRCKLFVMTSTYSNSRLRMTVEAPHKMQKKAGSSIYKSSEEASISNSEGKEEASGKRYSPRTKEKLGTTADSCCVYSSSRIPVIKELTDVVTALNNAPLPREVHILEALKGIKPQAAAF</sequence>
<comment type="caution">
    <text evidence="2">The sequence shown here is derived from an EMBL/GenBank/DDBJ whole genome shotgun (WGS) entry which is preliminary data.</text>
</comment>
<name>A0A218XI49_PUNGR</name>
<dbReference type="Proteomes" id="UP000197138">
    <property type="component" value="Unassembled WGS sequence"/>
</dbReference>
<proteinExistence type="predicted"/>
<reference evidence="3" key="1">
    <citation type="journal article" date="2017" name="Plant J.">
        <title>The pomegranate (Punica granatum L.) genome and the genomics of punicalagin biosynthesis.</title>
        <authorList>
            <person name="Qin G."/>
            <person name="Xu C."/>
            <person name="Ming R."/>
            <person name="Tang H."/>
            <person name="Guyot R."/>
            <person name="Kramer E.M."/>
            <person name="Hu Y."/>
            <person name="Yi X."/>
            <person name="Qi Y."/>
            <person name="Xu X."/>
            <person name="Gao Z."/>
            <person name="Pan H."/>
            <person name="Jian J."/>
            <person name="Tian Y."/>
            <person name="Yue Z."/>
            <person name="Xu Y."/>
        </authorList>
    </citation>
    <scope>NUCLEOTIDE SEQUENCE [LARGE SCALE GENOMIC DNA]</scope>
    <source>
        <strain evidence="3">cv. Dabenzi</strain>
    </source>
</reference>
<dbReference type="AlphaFoldDB" id="A0A218XI49"/>
<feature type="region of interest" description="Disordered" evidence="1">
    <location>
        <begin position="103"/>
        <end position="136"/>
    </location>
</feature>
<accession>A0A218XI49</accession>
<protein>
    <submittedName>
        <fullName evidence="2">Uncharacterized protein</fullName>
    </submittedName>
</protein>
<feature type="compositionally biased region" description="Polar residues" evidence="1">
    <location>
        <begin position="108"/>
        <end position="120"/>
    </location>
</feature>